<reference evidence="2 3" key="1">
    <citation type="submission" date="2020-02" db="EMBL/GenBank/DDBJ databases">
        <title>The whole genome sequence of CPCC 205119.</title>
        <authorList>
            <person name="Jiang Z."/>
        </authorList>
    </citation>
    <scope>NUCLEOTIDE SEQUENCE [LARGE SCALE GENOMIC DNA]</scope>
    <source>
        <strain evidence="2 3">CPCC 205119</strain>
    </source>
</reference>
<dbReference type="SUPFAM" id="SSF56112">
    <property type="entry name" value="Protein kinase-like (PK-like)"/>
    <property type="match status" value="1"/>
</dbReference>
<sequence>MTPRARRALDAATTVARAHGLTVGEPVVLADGQNAVVHLRPAPVVARVATCTRLLRPDTRRHFGREVALASALSAAGAAVVPPSGELPPGPHVQDGLTVSFWRHVDISTSEQPTPETVGRALGDLHAVLATLPDDLVADGSPLDTPLDDLAVFGERAAELGAEPGAVRRAGDLVARLGPLLAGRPGGLLHGDTHPGNLLGTPGGWLSTDLEDCCRGPVGWDLACLRRTARLDGRAAVDATPFPMDDEELAPFSWLRSLHVAARWHVAATREQRWLPEARALLARAVDEVTAGLGD</sequence>
<evidence type="ECO:0000259" key="1">
    <source>
        <dbReference type="Pfam" id="PF01636"/>
    </source>
</evidence>
<keyword evidence="2" id="KW-0808">Transferase</keyword>
<dbReference type="InterPro" id="IPR002575">
    <property type="entry name" value="Aminoglycoside_PTrfase"/>
</dbReference>
<dbReference type="Pfam" id="PF01636">
    <property type="entry name" value="APH"/>
    <property type="match status" value="1"/>
</dbReference>
<dbReference type="AlphaFoldDB" id="A0A7K3WH00"/>
<name>A0A7K3WH00_9ACTN</name>
<dbReference type="EMBL" id="JAAGWK010000024">
    <property type="protein sequence ID" value="NEL55662.1"/>
    <property type="molecule type" value="Genomic_DNA"/>
</dbReference>
<dbReference type="RefSeq" id="WP_162393036.1">
    <property type="nucleotide sequence ID" value="NZ_JAABOZ010000004.1"/>
</dbReference>
<gene>
    <name evidence="2" type="ORF">G1H19_16905</name>
</gene>
<dbReference type="Gene3D" id="3.90.1200.10">
    <property type="match status" value="1"/>
</dbReference>
<dbReference type="GO" id="GO:0016740">
    <property type="term" value="F:transferase activity"/>
    <property type="evidence" value="ECO:0007669"/>
    <property type="project" value="UniProtKB-KW"/>
</dbReference>
<protein>
    <submittedName>
        <fullName evidence="2">Phosphotransferase</fullName>
    </submittedName>
</protein>
<comment type="caution">
    <text evidence="2">The sequence shown here is derived from an EMBL/GenBank/DDBJ whole genome shotgun (WGS) entry which is preliminary data.</text>
</comment>
<accession>A0A7K3WH00</accession>
<proteinExistence type="predicted"/>
<evidence type="ECO:0000313" key="3">
    <source>
        <dbReference type="Proteomes" id="UP000470470"/>
    </source>
</evidence>
<dbReference type="Proteomes" id="UP000470470">
    <property type="component" value="Unassembled WGS sequence"/>
</dbReference>
<dbReference type="InterPro" id="IPR011009">
    <property type="entry name" value="Kinase-like_dom_sf"/>
</dbReference>
<feature type="domain" description="Aminoglycoside phosphotransferase" evidence="1">
    <location>
        <begin position="56"/>
        <end position="237"/>
    </location>
</feature>
<evidence type="ECO:0000313" key="2">
    <source>
        <dbReference type="EMBL" id="NEL55662.1"/>
    </source>
</evidence>
<keyword evidence="3" id="KW-1185">Reference proteome</keyword>
<organism evidence="2 3">
    <name type="scientific">Goekera deserti</name>
    <dbReference type="NCBI Taxonomy" id="2497753"/>
    <lineage>
        <taxon>Bacteria</taxon>
        <taxon>Bacillati</taxon>
        <taxon>Actinomycetota</taxon>
        <taxon>Actinomycetes</taxon>
        <taxon>Geodermatophilales</taxon>
        <taxon>Geodermatophilaceae</taxon>
        <taxon>Goekera</taxon>
    </lineage>
</organism>